<dbReference type="RefSeq" id="WP_244385888.1">
    <property type="nucleotide sequence ID" value="NZ_AP025564.1"/>
</dbReference>
<organism evidence="2 3">
    <name type="scientific">Raoultibacter timonensis</name>
    <dbReference type="NCBI Taxonomy" id="1907662"/>
    <lineage>
        <taxon>Bacteria</taxon>
        <taxon>Bacillati</taxon>
        <taxon>Actinomycetota</taxon>
        <taxon>Coriobacteriia</taxon>
        <taxon>Eggerthellales</taxon>
        <taxon>Eggerthellaceae</taxon>
        <taxon>Raoultibacter</taxon>
    </lineage>
</organism>
<dbReference type="EMBL" id="AP025564">
    <property type="protein sequence ID" value="BDE96646.1"/>
    <property type="molecule type" value="Genomic_DNA"/>
</dbReference>
<proteinExistence type="predicted"/>
<name>A0ABN6MIZ9_9ACTN</name>
<reference evidence="2 3" key="1">
    <citation type="submission" date="2022-01" db="EMBL/GenBank/DDBJ databases">
        <title>Novel bile acid biosynthetic pathways are enriched in the microbiome of centenarians.</title>
        <authorList>
            <person name="Sato Y."/>
            <person name="Atarashi K."/>
            <person name="Plichta R.D."/>
            <person name="Arai Y."/>
            <person name="Sasajima S."/>
            <person name="Kearney M.S."/>
            <person name="Suda W."/>
            <person name="Takeshita K."/>
            <person name="Sasaki T."/>
            <person name="Okamoto S."/>
            <person name="Skelly N.A."/>
            <person name="Okamura Y."/>
            <person name="Vlamakis H."/>
            <person name="Li Y."/>
            <person name="Tanoue T."/>
            <person name="Takei H."/>
            <person name="Nittono H."/>
            <person name="Narushima S."/>
            <person name="Irie J."/>
            <person name="Itoh H."/>
            <person name="Moriya K."/>
            <person name="Sugiura Y."/>
            <person name="Suematsu M."/>
            <person name="Moritoki N."/>
            <person name="Shibata S."/>
            <person name="Littman R.D."/>
            <person name="Fischbach A.M."/>
            <person name="Uwamino Y."/>
            <person name="Inoue T."/>
            <person name="Honda A."/>
            <person name="Hattori M."/>
            <person name="Murai T."/>
            <person name="Xavier J.R."/>
            <person name="Hirose N."/>
            <person name="Honda K."/>
        </authorList>
    </citation>
    <scope>NUCLEOTIDE SEQUENCE [LARGE SCALE GENOMIC DNA]</scope>
    <source>
        <strain evidence="2 3">CE91-St30</strain>
    </source>
</reference>
<evidence type="ECO:0000313" key="2">
    <source>
        <dbReference type="EMBL" id="BDE96646.1"/>
    </source>
</evidence>
<protein>
    <submittedName>
        <fullName evidence="2">Uncharacterized protein</fullName>
    </submittedName>
</protein>
<dbReference type="Proteomes" id="UP001320544">
    <property type="component" value="Chromosome"/>
</dbReference>
<accession>A0ABN6MIZ9</accession>
<gene>
    <name evidence="2" type="ORF">CE91St30_19790</name>
</gene>
<feature type="region of interest" description="Disordered" evidence="1">
    <location>
        <begin position="1"/>
        <end position="29"/>
    </location>
</feature>
<sequence>MDLDEELEVLEDGVETEGIAAEDESDLEIEDEFEDTALGADAEEENLEDVYKDFENDEADIDGAPAPNIGFGVVDLEDLEEEEEEDEEEYIEVELEIDEDDIESYLLDEDGNEIGFTMLDEDGNEVEYFYVEDDEEEGEDEDDNEFDLGITKEGVAQATSDINSIYKDGVAVATELKGAFDDIKSAFDFKSVLKK</sequence>
<keyword evidence="3" id="KW-1185">Reference proteome</keyword>
<evidence type="ECO:0000256" key="1">
    <source>
        <dbReference type="SAM" id="MobiDB-lite"/>
    </source>
</evidence>
<evidence type="ECO:0000313" key="3">
    <source>
        <dbReference type="Proteomes" id="UP001320544"/>
    </source>
</evidence>